<sequence length="66" mass="7414">MERTTFECQNVIIAGTFTKNHIFIIAIFAIENLVAEIFGDGGGGSWQIVVRRTDTTLEKKLGRQTR</sequence>
<evidence type="ECO:0000313" key="2">
    <source>
        <dbReference type="WBParaSite" id="nRc.2.0.1.t48085-RA"/>
    </source>
</evidence>
<name>A0A915LAD3_ROMCU</name>
<keyword evidence="1" id="KW-1185">Reference proteome</keyword>
<evidence type="ECO:0000313" key="1">
    <source>
        <dbReference type="Proteomes" id="UP000887565"/>
    </source>
</evidence>
<accession>A0A915LAD3</accession>
<reference evidence="2" key="1">
    <citation type="submission" date="2022-11" db="UniProtKB">
        <authorList>
            <consortium name="WormBaseParasite"/>
        </authorList>
    </citation>
    <scope>IDENTIFICATION</scope>
</reference>
<dbReference type="AlphaFoldDB" id="A0A915LAD3"/>
<dbReference type="Proteomes" id="UP000887565">
    <property type="component" value="Unplaced"/>
</dbReference>
<proteinExistence type="predicted"/>
<organism evidence="1 2">
    <name type="scientific">Romanomermis culicivorax</name>
    <name type="common">Nematode worm</name>
    <dbReference type="NCBI Taxonomy" id="13658"/>
    <lineage>
        <taxon>Eukaryota</taxon>
        <taxon>Metazoa</taxon>
        <taxon>Ecdysozoa</taxon>
        <taxon>Nematoda</taxon>
        <taxon>Enoplea</taxon>
        <taxon>Dorylaimia</taxon>
        <taxon>Mermithida</taxon>
        <taxon>Mermithoidea</taxon>
        <taxon>Mermithidae</taxon>
        <taxon>Romanomermis</taxon>
    </lineage>
</organism>
<protein>
    <submittedName>
        <fullName evidence="2">Uncharacterized protein</fullName>
    </submittedName>
</protein>
<dbReference type="WBParaSite" id="nRc.2.0.1.t48085-RA">
    <property type="protein sequence ID" value="nRc.2.0.1.t48085-RA"/>
    <property type="gene ID" value="nRc.2.0.1.g48085"/>
</dbReference>